<gene>
    <name evidence="9" type="ORF">DFQ14_109147</name>
</gene>
<dbReference type="Pfam" id="PF07005">
    <property type="entry name" value="SBD_N"/>
    <property type="match status" value="1"/>
</dbReference>
<proteinExistence type="inferred from homology"/>
<keyword evidence="10" id="KW-1185">Reference proteome</keyword>
<dbReference type="InterPro" id="IPR031475">
    <property type="entry name" value="NBD_C"/>
</dbReference>
<protein>
    <submittedName>
        <fullName evidence="9">4-hydroxythreonine-4-phosphate dehydrogenase</fullName>
    </submittedName>
</protein>
<organism evidence="9 10">
    <name type="scientific">Halopolyspora algeriensis</name>
    <dbReference type="NCBI Taxonomy" id="1500506"/>
    <lineage>
        <taxon>Bacteria</taxon>
        <taxon>Bacillati</taxon>
        <taxon>Actinomycetota</taxon>
        <taxon>Actinomycetes</taxon>
        <taxon>Actinomycetes incertae sedis</taxon>
        <taxon>Halopolyspora</taxon>
    </lineage>
</organism>
<dbReference type="Gene3D" id="3.40.980.20">
    <property type="entry name" value="Four-carbon acid sugar kinase, nucleotide binding domain"/>
    <property type="match status" value="1"/>
</dbReference>
<evidence type="ECO:0000313" key="9">
    <source>
        <dbReference type="EMBL" id="RCW41070.1"/>
    </source>
</evidence>
<dbReference type="Pfam" id="PF17042">
    <property type="entry name" value="NBD_C"/>
    <property type="match status" value="1"/>
</dbReference>
<dbReference type="OrthoDB" id="9778478at2"/>
<reference evidence="9 10" key="1">
    <citation type="submission" date="2018-07" db="EMBL/GenBank/DDBJ databases">
        <title>Genomic Encyclopedia of Type Strains, Phase III (KMG-III): the genomes of soil and plant-associated and newly described type strains.</title>
        <authorList>
            <person name="Whitman W."/>
        </authorList>
    </citation>
    <scope>NUCLEOTIDE SEQUENCE [LARGE SCALE GENOMIC DNA]</scope>
    <source>
        <strain evidence="9 10">CECT 8575</strain>
    </source>
</reference>
<dbReference type="Proteomes" id="UP000253495">
    <property type="component" value="Unassembled WGS sequence"/>
</dbReference>
<keyword evidence="4" id="KW-0418">Kinase</keyword>
<evidence type="ECO:0000256" key="1">
    <source>
        <dbReference type="ARBA" id="ARBA00005715"/>
    </source>
</evidence>
<dbReference type="EMBL" id="QPJC01000009">
    <property type="protein sequence ID" value="RCW41070.1"/>
    <property type="molecule type" value="Genomic_DNA"/>
</dbReference>
<evidence type="ECO:0000256" key="3">
    <source>
        <dbReference type="ARBA" id="ARBA00022741"/>
    </source>
</evidence>
<feature type="domain" description="Four-carbon acid sugar kinase N-terminal" evidence="7">
    <location>
        <begin position="10"/>
        <end position="221"/>
    </location>
</feature>
<dbReference type="SUPFAM" id="SSF142764">
    <property type="entry name" value="YgbK-like"/>
    <property type="match status" value="1"/>
</dbReference>
<evidence type="ECO:0000256" key="5">
    <source>
        <dbReference type="ARBA" id="ARBA00022840"/>
    </source>
</evidence>
<keyword evidence="6" id="KW-0119">Carbohydrate metabolism</keyword>
<keyword evidence="2" id="KW-0808">Transferase</keyword>
<evidence type="ECO:0000259" key="7">
    <source>
        <dbReference type="Pfam" id="PF07005"/>
    </source>
</evidence>
<dbReference type="AlphaFoldDB" id="A0A368VPK2"/>
<dbReference type="InterPro" id="IPR037051">
    <property type="entry name" value="4-carb_acid_sugar_kinase_N_sf"/>
</dbReference>
<dbReference type="RefSeq" id="WP_114453871.1">
    <property type="nucleotide sequence ID" value="NZ_QPJC01000009.1"/>
</dbReference>
<keyword evidence="3" id="KW-0547">Nucleotide-binding</keyword>
<dbReference type="GO" id="GO:0016301">
    <property type="term" value="F:kinase activity"/>
    <property type="evidence" value="ECO:0007669"/>
    <property type="project" value="UniProtKB-KW"/>
</dbReference>
<comment type="similarity">
    <text evidence="1">Belongs to the four-carbon acid sugar kinase family.</text>
</comment>
<evidence type="ECO:0000259" key="8">
    <source>
        <dbReference type="Pfam" id="PF17042"/>
    </source>
</evidence>
<dbReference type="GO" id="GO:0005524">
    <property type="term" value="F:ATP binding"/>
    <property type="evidence" value="ECO:0007669"/>
    <property type="project" value="UniProtKB-KW"/>
</dbReference>
<accession>A0A368VPK2</accession>
<evidence type="ECO:0000256" key="4">
    <source>
        <dbReference type="ARBA" id="ARBA00022777"/>
    </source>
</evidence>
<evidence type="ECO:0000256" key="6">
    <source>
        <dbReference type="ARBA" id="ARBA00023277"/>
    </source>
</evidence>
<evidence type="ECO:0000313" key="10">
    <source>
        <dbReference type="Proteomes" id="UP000253495"/>
    </source>
</evidence>
<dbReference type="Gene3D" id="3.40.50.10840">
    <property type="entry name" value="Putative sugar-binding, N-terminal domain"/>
    <property type="match status" value="1"/>
</dbReference>
<keyword evidence="5" id="KW-0067">ATP-binding</keyword>
<name>A0A368VPK2_9ACTN</name>
<comment type="caution">
    <text evidence="9">The sequence shown here is derived from an EMBL/GenBank/DDBJ whole genome shotgun (WGS) entry which is preliminary data.</text>
</comment>
<evidence type="ECO:0000256" key="2">
    <source>
        <dbReference type="ARBA" id="ARBA00022679"/>
    </source>
</evidence>
<sequence length="408" mass="42687">MSTHPHPRVLALADDLSGAAETAACLHSPAHTARIELVRTPDQLTAQNAHSVLVMDLDSRAMPSAAATHLTRTALQNHASRYPQVFFKIDSLLRGNTGTTVRNACTRPVVVAPALPAAGRTVVDGVLHVHEVPLHETGAWQAEHTNPPATVAELFHPLPCRSIPLETVRSGRLSTELAACAETGDIPICDSRTDSDLDEIVAAANLSGARLIGAGGLAAALGRSLHLPESPSAPASNTDHQLLVVVGTADPGATDQVRTLAASGVRTVTCDAGELIDRGPRDADLARILTALERGPAALTIDAPEQVGAARARNLVQGLATTVARAVERTHRPVDLVLTGGETARRALDALAITSLTPMAQIHHGAVHSRTPSGTSVVTRPGSFGDTDSLIRIVEHLRPTDVNGRLNK</sequence>
<feature type="domain" description="Four-carbon acid sugar kinase nucleotide binding" evidence="8">
    <location>
        <begin position="243"/>
        <end position="390"/>
    </location>
</feature>
<dbReference type="InterPro" id="IPR010737">
    <property type="entry name" value="4-carb_acid_sugar_kinase_N"/>
</dbReference>
<dbReference type="InterPro" id="IPR042213">
    <property type="entry name" value="NBD_C_sf"/>
</dbReference>